<dbReference type="Gene3D" id="3.10.450.30">
    <property type="entry name" value="Microbial ribonucleases"/>
    <property type="match status" value="1"/>
</dbReference>
<evidence type="ECO:0000313" key="4">
    <source>
        <dbReference type="EMBL" id="MBP2474114.1"/>
    </source>
</evidence>
<proteinExistence type="predicted"/>
<accession>A0ABS5AD31</accession>
<evidence type="ECO:0000256" key="3">
    <source>
        <dbReference type="SAM" id="MobiDB-lite"/>
    </source>
</evidence>
<keyword evidence="5" id="KW-1185">Reference proteome</keyword>
<dbReference type="InterPro" id="IPR016191">
    <property type="entry name" value="Ribonuclease/ribotoxin"/>
</dbReference>
<evidence type="ECO:0000256" key="2">
    <source>
        <dbReference type="ARBA" id="ARBA00022801"/>
    </source>
</evidence>
<keyword evidence="2" id="KW-0378">Hydrolase</keyword>
<gene>
    <name evidence="4" type="ORF">JOF53_002986</name>
</gene>
<keyword evidence="1" id="KW-0540">Nuclease</keyword>
<dbReference type="SUPFAM" id="SSF53933">
    <property type="entry name" value="Microbial ribonucleases"/>
    <property type="match status" value="1"/>
</dbReference>
<evidence type="ECO:0000256" key="1">
    <source>
        <dbReference type="ARBA" id="ARBA00022722"/>
    </source>
</evidence>
<protein>
    <submittedName>
        <fullName evidence="4">Guanyl-specific ribonuclease Sa</fullName>
    </submittedName>
</protein>
<dbReference type="RefSeq" id="WP_086789230.1">
    <property type="nucleotide sequence ID" value="NZ_JAGIOO010000001.1"/>
</dbReference>
<dbReference type="Proteomes" id="UP001519363">
    <property type="component" value="Unassembled WGS sequence"/>
</dbReference>
<comment type="caution">
    <text evidence="4">The sequence shown here is derived from an EMBL/GenBank/DDBJ whole genome shotgun (WGS) entry which is preliminary data.</text>
</comment>
<sequence length="158" mass="17030">MTSRKRITVALVGLIALVMAGWLGRELFGGLPSSSSGTSATSSATSSAKAGGSTATPKATRSGGDVTEALSKLPPEAAATWKLIKSNGPFPYPDRDGVEFRNNERRLPQQGKGYYREYTVPTPGERTRGARRLVTGQSKELYYTADHYDSFVKVDPDR</sequence>
<dbReference type="InterPro" id="IPR000026">
    <property type="entry name" value="N1-like"/>
</dbReference>
<dbReference type="Pfam" id="PF00545">
    <property type="entry name" value="Ribonuclease"/>
    <property type="match status" value="1"/>
</dbReference>
<evidence type="ECO:0000313" key="5">
    <source>
        <dbReference type="Proteomes" id="UP001519363"/>
    </source>
</evidence>
<feature type="compositionally biased region" description="Low complexity" evidence="3">
    <location>
        <begin position="33"/>
        <end position="56"/>
    </location>
</feature>
<name>A0ABS5AD31_9PSEU</name>
<dbReference type="EMBL" id="JAGIOO010000001">
    <property type="protein sequence ID" value="MBP2474114.1"/>
    <property type="molecule type" value="Genomic_DNA"/>
</dbReference>
<feature type="region of interest" description="Disordered" evidence="3">
    <location>
        <begin position="33"/>
        <end position="71"/>
    </location>
</feature>
<reference evidence="4 5" key="1">
    <citation type="submission" date="2021-03" db="EMBL/GenBank/DDBJ databases">
        <title>Sequencing the genomes of 1000 actinobacteria strains.</title>
        <authorList>
            <person name="Klenk H.-P."/>
        </authorList>
    </citation>
    <scope>NUCLEOTIDE SEQUENCE [LARGE SCALE GENOMIC DNA]</scope>
    <source>
        <strain evidence="4 5">DSM 44580</strain>
    </source>
</reference>
<organism evidence="4 5">
    <name type="scientific">Crossiella equi</name>
    <dbReference type="NCBI Taxonomy" id="130796"/>
    <lineage>
        <taxon>Bacteria</taxon>
        <taxon>Bacillati</taxon>
        <taxon>Actinomycetota</taxon>
        <taxon>Actinomycetes</taxon>
        <taxon>Pseudonocardiales</taxon>
        <taxon>Pseudonocardiaceae</taxon>
        <taxon>Crossiella</taxon>
    </lineage>
</organism>